<keyword evidence="7 10" id="KW-0804">Transcription</keyword>
<dbReference type="AlphaFoldDB" id="A0A2B4RYM9"/>
<evidence type="ECO:0000313" key="16">
    <source>
        <dbReference type="Proteomes" id="UP000225706"/>
    </source>
</evidence>
<dbReference type="EMBL" id="LSMT01000204">
    <property type="protein sequence ID" value="PFX23554.1"/>
    <property type="molecule type" value="Genomic_DNA"/>
</dbReference>
<evidence type="ECO:0000256" key="10">
    <source>
        <dbReference type="RuleBase" id="RU367107"/>
    </source>
</evidence>
<feature type="compositionally biased region" description="Basic and acidic residues" evidence="11">
    <location>
        <begin position="354"/>
        <end position="363"/>
    </location>
</feature>
<accession>A0A2B4RYM9</accession>
<dbReference type="GO" id="GO:0010833">
    <property type="term" value="P:telomere maintenance via telomere lengthening"/>
    <property type="evidence" value="ECO:0007669"/>
    <property type="project" value="UniProtKB-UniRule"/>
</dbReference>
<dbReference type="InterPro" id="IPR001357">
    <property type="entry name" value="BRCT_dom"/>
</dbReference>
<dbReference type="Pfam" id="PF11626">
    <property type="entry name" value="Rap1_C"/>
    <property type="match status" value="1"/>
</dbReference>
<evidence type="ECO:0000259" key="14">
    <source>
        <dbReference type="Pfam" id="PF16589"/>
    </source>
</evidence>
<evidence type="ECO:0000256" key="3">
    <source>
        <dbReference type="ARBA" id="ARBA00022454"/>
    </source>
</evidence>
<gene>
    <name evidence="15" type="primary">TERF2IP</name>
    <name evidence="15" type="ORF">AWC38_SpisGene11887</name>
</gene>
<dbReference type="Proteomes" id="UP000225706">
    <property type="component" value="Unassembled WGS sequence"/>
</dbReference>
<comment type="caution">
    <text evidence="15">The sequence shown here is derived from an EMBL/GenBank/DDBJ whole genome shotgun (WGS) entry which is preliminary data.</text>
</comment>
<dbReference type="Gene3D" id="1.10.10.60">
    <property type="entry name" value="Homeodomain-like"/>
    <property type="match status" value="1"/>
</dbReference>
<dbReference type="CDD" id="cd11655">
    <property type="entry name" value="rap1_myb-like"/>
    <property type="match status" value="1"/>
</dbReference>
<dbReference type="InterPro" id="IPR038104">
    <property type="entry name" value="Rap1_C_sf"/>
</dbReference>
<dbReference type="InterPro" id="IPR039595">
    <property type="entry name" value="TE2IP/Rap1"/>
</dbReference>
<evidence type="ECO:0000256" key="7">
    <source>
        <dbReference type="ARBA" id="ARBA00023163"/>
    </source>
</evidence>
<feature type="compositionally biased region" description="Acidic residues" evidence="11">
    <location>
        <begin position="285"/>
        <end position="295"/>
    </location>
</feature>
<feature type="compositionally biased region" description="Basic and acidic residues" evidence="11">
    <location>
        <begin position="406"/>
        <end position="416"/>
    </location>
</feature>
<keyword evidence="16" id="KW-1185">Reference proteome</keyword>
<protein>
    <recommendedName>
        <fullName evidence="2 10">Telomeric repeat-binding factor 2-interacting protein 1</fullName>
        <shortName evidence="10">TERF2-interacting telomeric protein 1</shortName>
    </recommendedName>
    <alternativeName>
        <fullName evidence="9 10">Repressor/activator protein 1 homolog</fullName>
    </alternativeName>
</protein>
<evidence type="ECO:0000259" key="13">
    <source>
        <dbReference type="Pfam" id="PF11626"/>
    </source>
</evidence>
<evidence type="ECO:0000313" key="15">
    <source>
        <dbReference type="EMBL" id="PFX23554.1"/>
    </source>
</evidence>
<feature type="compositionally biased region" description="Basic and acidic residues" evidence="11">
    <location>
        <begin position="380"/>
        <end position="390"/>
    </location>
</feature>
<sequence>MADDNEGKDELPRCSTLFLSNDGSQMKFYMTPCEMKTRLRPLIHYGGGQLSSKVSADSIKLAAPGTVGNLSDYVSTEYIFDSIKYNKLQDMTNYRINSKIAKKLKVENSESKIQVRKQNGRIAYTPKEDLALMDFVNEHFTCYPIGGNALYKKAENEKVTTHTWQSMRDHFLKVLHPKTKGNKQYSELSLWTRGGKSSSGNKGNKNKNHDRWKENRKKPYITKKRDARITRAQAAKTKEENKKVEGTGKEDEETEKGDGKTDESGEGTDETEDETVEKKDKTDDAPNEDAYDTDDEAKNAVTAENMPDVNSTAEVSSAGEDVDYDKQFEDSLLQIAYESKQRPCVYNVWESSEDGNKAEEKELSSSQDADSSVVTRRNKKLSDEQDKMNDFDGEVIFRKSPSVRKGPSDDDNEKRPLAKRSKTAMEFSPDHENDPRGKETREMEAHLHFYQQLRSNIEKMQSKKLTVPQIIHTLLVSSGDLGHAENYLKDGKEQWTSQEDKILLSKDKTGITSLAKKRGLEAVMDRINFIEGTN</sequence>
<evidence type="ECO:0000256" key="5">
    <source>
        <dbReference type="ARBA" id="ARBA00023015"/>
    </source>
</evidence>
<feature type="compositionally biased region" description="Basic and acidic residues" evidence="11">
    <location>
        <begin position="236"/>
        <end position="249"/>
    </location>
</feature>
<evidence type="ECO:0000256" key="4">
    <source>
        <dbReference type="ARBA" id="ARBA00022895"/>
    </source>
</evidence>
<feature type="domain" description="TRF2-interacting telomeric protein/Rap1 C-terminal" evidence="13">
    <location>
        <begin position="470"/>
        <end position="531"/>
    </location>
</feature>
<comment type="subcellular location">
    <subcellularLocation>
        <location evidence="10">Nucleus</location>
    </subcellularLocation>
    <subcellularLocation>
        <location evidence="10">Chromosome</location>
        <location evidence="10">Telomere</location>
    </subcellularLocation>
</comment>
<dbReference type="FunFam" id="1.10.10.60:FF:000246">
    <property type="entry name" value="Telomeric repeat-binding factor 2-interacting protein 1"/>
    <property type="match status" value="1"/>
</dbReference>
<dbReference type="Pfam" id="PF16589">
    <property type="entry name" value="BRCT_2"/>
    <property type="match status" value="1"/>
</dbReference>
<feature type="compositionally biased region" description="Acidic residues" evidence="11">
    <location>
        <begin position="264"/>
        <end position="275"/>
    </location>
</feature>
<evidence type="ECO:0000256" key="6">
    <source>
        <dbReference type="ARBA" id="ARBA00023159"/>
    </source>
</evidence>
<feature type="domain" description="TERF2-interacting telomeric protein 1 Myb" evidence="12">
    <location>
        <begin position="124"/>
        <end position="180"/>
    </location>
</feature>
<evidence type="ECO:0000259" key="12">
    <source>
        <dbReference type="Pfam" id="PF08914"/>
    </source>
</evidence>
<proteinExistence type="inferred from homology"/>
<dbReference type="InterPro" id="IPR009057">
    <property type="entry name" value="Homeodomain-like_sf"/>
</dbReference>
<feature type="region of interest" description="Disordered" evidence="11">
    <location>
        <begin position="184"/>
        <end position="322"/>
    </location>
</feature>
<comment type="function">
    <text evidence="10">Acts both as a regulator of telomere function and as a transcription regulator. Involved in the regulation of telomere length and protection as a component of the shelterin complex (telosome). Does not bind DNA directly: recruited to telomeric double-stranded 5'-TTAGGG-3' repeats via its interaction with terf2. Independently of its function in telomeres, also acts as a transcription regulator: recruited to extratelomeric 5'-TTAGGG-3' sites via its association with terf2 or other factors, and regulates gene expression.</text>
</comment>
<evidence type="ECO:0000256" key="2">
    <source>
        <dbReference type="ARBA" id="ARBA00017805"/>
    </source>
</evidence>
<evidence type="ECO:0000256" key="1">
    <source>
        <dbReference type="ARBA" id="ARBA00010467"/>
    </source>
</evidence>
<reference evidence="16" key="1">
    <citation type="journal article" date="2017" name="bioRxiv">
        <title>Comparative analysis of the genomes of Stylophora pistillata and Acropora digitifera provides evidence for extensive differences between species of corals.</title>
        <authorList>
            <person name="Voolstra C.R."/>
            <person name="Li Y."/>
            <person name="Liew Y.J."/>
            <person name="Baumgarten S."/>
            <person name="Zoccola D."/>
            <person name="Flot J.-F."/>
            <person name="Tambutte S."/>
            <person name="Allemand D."/>
            <person name="Aranda M."/>
        </authorList>
    </citation>
    <scope>NUCLEOTIDE SEQUENCE [LARGE SCALE GENOMIC DNA]</scope>
</reference>
<keyword evidence="6 10" id="KW-0010">Activator</keyword>
<evidence type="ECO:0000256" key="8">
    <source>
        <dbReference type="ARBA" id="ARBA00023242"/>
    </source>
</evidence>
<dbReference type="PANTHER" id="PTHR16466">
    <property type="entry name" value="TELOMERE REPEAT-BINDING FACTOR 2-INTERACTING PROTEIN 1"/>
    <property type="match status" value="1"/>
</dbReference>
<evidence type="ECO:0000256" key="11">
    <source>
        <dbReference type="SAM" id="MobiDB-lite"/>
    </source>
</evidence>
<feature type="region of interest" description="Disordered" evidence="11">
    <location>
        <begin position="351"/>
        <end position="440"/>
    </location>
</feature>
<comment type="similarity">
    <text evidence="1 10">Belongs to the RAP1 family.</text>
</comment>
<feature type="compositionally biased region" description="Polar residues" evidence="11">
    <location>
        <begin position="364"/>
        <end position="375"/>
    </location>
</feature>
<dbReference type="Pfam" id="PF08914">
    <property type="entry name" value="Myb_Rap1"/>
    <property type="match status" value="1"/>
</dbReference>
<dbReference type="PANTHER" id="PTHR16466:SF6">
    <property type="entry name" value="TELOMERIC REPEAT-BINDING FACTOR 2-INTERACTING PROTEIN 1"/>
    <property type="match status" value="1"/>
</dbReference>
<dbReference type="SUPFAM" id="SSF46689">
    <property type="entry name" value="Homeodomain-like"/>
    <property type="match status" value="1"/>
</dbReference>
<keyword evidence="8 10" id="KW-0539">Nucleus</keyword>
<dbReference type="STRING" id="50429.A0A2B4RYM9"/>
<evidence type="ECO:0000256" key="9">
    <source>
        <dbReference type="ARBA" id="ARBA00032471"/>
    </source>
</evidence>
<dbReference type="GO" id="GO:0070187">
    <property type="term" value="C:shelterin complex"/>
    <property type="evidence" value="ECO:0007669"/>
    <property type="project" value="TreeGrafter"/>
</dbReference>
<dbReference type="GO" id="GO:0042162">
    <property type="term" value="F:telomeric DNA binding"/>
    <property type="evidence" value="ECO:0007669"/>
    <property type="project" value="TreeGrafter"/>
</dbReference>
<name>A0A2B4RYM9_STYPI</name>
<dbReference type="GO" id="GO:0031848">
    <property type="term" value="P:protection from non-homologous end joining at telomere"/>
    <property type="evidence" value="ECO:0007669"/>
    <property type="project" value="TreeGrafter"/>
</dbReference>
<dbReference type="GO" id="GO:0006355">
    <property type="term" value="P:regulation of DNA-templated transcription"/>
    <property type="evidence" value="ECO:0007669"/>
    <property type="project" value="UniProtKB-UniRule"/>
</dbReference>
<dbReference type="OrthoDB" id="5981503at2759"/>
<dbReference type="Gene3D" id="1.10.10.2170">
    <property type="match status" value="1"/>
</dbReference>
<keyword evidence="3 10" id="KW-0158">Chromosome</keyword>
<dbReference type="InterPro" id="IPR021661">
    <property type="entry name" value="Rap1_C"/>
</dbReference>
<feature type="domain" description="BRCT" evidence="14">
    <location>
        <begin position="20"/>
        <end position="95"/>
    </location>
</feature>
<organism evidence="15 16">
    <name type="scientific">Stylophora pistillata</name>
    <name type="common">Smooth cauliflower coral</name>
    <dbReference type="NCBI Taxonomy" id="50429"/>
    <lineage>
        <taxon>Eukaryota</taxon>
        <taxon>Metazoa</taxon>
        <taxon>Cnidaria</taxon>
        <taxon>Anthozoa</taxon>
        <taxon>Hexacorallia</taxon>
        <taxon>Scleractinia</taxon>
        <taxon>Astrocoeniina</taxon>
        <taxon>Pocilloporidae</taxon>
        <taxon>Stylophora</taxon>
    </lineage>
</organism>
<dbReference type="GO" id="GO:0005654">
    <property type="term" value="C:nucleoplasm"/>
    <property type="evidence" value="ECO:0007669"/>
    <property type="project" value="UniProtKB-ARBA"/>
</dbReference>
<dbReference type="InterPro" id="IPR015010">
    <property type="entry name" value="TERF2IP_Myb"/>
</dbReference>
<feature type="compositionally biased region" description="Basic and acidic residues" evidence="11">
    <location>
        <begin position="428"/>
        <end position="440"/>
    </location>
</feature>
<comment type="subunit">
    <text evidence="10">Homodimer.</text>
</comment>
<feature type="compositionally biased region" description="Low complexity" evidence="11">
    <location>
        <begin position="194"/>
        <end position="203"/>
    </location>
</feature>
<keyword evidence="5 10" id="KW-0805">Transcription regulation</keyword>
<keyword evidence="4 10" id="KW-0779">Telomere</keyword>